<keyword evidence="2" id="KW-1185">Reference proteome</keyword>
<evidence type="ECO:0000313" key="2">
    <source>
        <dbReference type="Proteomes" id="UP000828941"/>
    </source>
</evidence>
<accession>A0ACB9MHT5</accession>
<reference evidence="1 2" key="1">
    <citation type="journal article" date="2022" name="DNA Res.">
        <title>Chromosomal-level genome assembly of the orchid tree Bauhinia variegata (Leguminosae; Cercidoideae) supports the allotetraploid origin hypothesis of Bauhinia.</title>
        <authorList>
            <person name="Zhong Y."/>
            <person name="Chen Y."/>
            <person name="Zheng D."/>
            <person name="Pang J."/>
            <person name="Liu Y."/>
            <person name="Luo S."/>
            <person name="Meng S."/>
            <person name="Qian L."/>
            <person name="Wei D."/>
            <person name="Dai S."/>
            <person name="Zhou R."/>
        </authorList>
    </citation>
    <scope>NUCLEOTIDE SEQUENCE [LARGE SCALE GENOMIC DNA]</scope>
    <source>
        <strain evidence="1">BV-YZ2020</strain>
    </source>
</reference>
<evidence type="ECO:0000313" key="1">
    <source>
        <dbReference type="EMBL" id="KAI4323246.1"/>
    </source>
</evidence>
<name>A0ACB9MHT5_BAUVA</name>
<protein>
    <submittedName>
        <fullName evidence="1">Uncharacterized protein</fullName>
    </submittedName>
</protein>
<gene>
    <name evidence="1" type="ORF">L6164_022867</name>
</gene>
<proteinExistence type="predicted"/>
<dbReference type="EMBL" id="CM039434">
    <property type="protein sequence ID" value="KAI4323246.1"/>
    <property type="molecule type" value="Genomic_DNA"/>
</dbReference>
<organism evidence="1 2">
    <name type="scientific">Bauhinia variegata</name>
    <name type="common">Purple orchid tree</name>
    <name type="synonym">Phanera variegata</name>
    <dbReference type="NCBI Taxonomy" id="167791"/>
    <lineage>
        <taxon>Eukaryota</taxon>
        <taxon>Viridiplantae</taxon>
        <taxon>Streptophyta</taxon>
        <taxon>Embryophyta</taxon>
        <taxon>Tracheophyta</taxon>
        <taxon>Spermatophyta</taxon>
        <taxon>Magnoliopsida</taxon>
        <taxon>eudicotyledons</taxon>
        <taxon>Gunneridae</taxon>
        <taxon>Pentapetalae</taxon>
        <taxon>rosids</taxon>
        <taxon>fabids</taxon>
        <taxon>Fabales</taxon>
        <taxon>Fabaceae</taxon>
        <taxon>Cercidoideae</taxon>
        <taxon>Cercideae</taxon>
        <taxon>Bauhiniinae</taxon>
        <taxon>Bauhinia</taxon>
    </lineage>
</organism>
<dbReference type="Proteomes" id="UP000828941">
    <property type="component" value="Chromosome 9"/>
</dbReference>
<sequence>MESSSNDNKKPELGFHAYQTREAGSTSGETSLHLIGLFPYVNRDDEKKKSNPEGNWTCLKCCNDEVFKPKTDLVSEGKKLDD</sequence>
<comment type="caution">
    <text evidence="1">The sequence shown here is derived from an EMBL/GenBank/DDBJ whole genome shotgun (WGS) entry which is preliminary data.</text>
</comment>